<keyword evidence="3" id="KW-1185">Reference proteome</keyword>
<evidence type="ECO:0000313" key="3">
    <source>
        <dbReference type="Proteomes" id="UP000275076"/>
    </source>
</evidence>
<evidence type="ECO:0000256" key="1">
    <source>
        <dbReference type="SAM" id="Phobius"/>
    </source>
</evidence>
<gene>
    <name evidence="2" type="ORF">D7Z54_23305</name>
</gene>
<feature type="transmembrane region" description="Helical" evidence="1">
    <location>
        <begin position="112"/>
        <end position="129"/>
    </location>
</feature>
<comment type="caution">
    <text evidence="2">The sequence shown here is derived from an EMBL/GenBank/DDBJ whole genome shotgun (WGS) entry which is preliminary data.</text>
</comment>
<keyword evidence="1" id="KW-0472">Membrane</keyword>
<dbReference type="Proteomes" id="UP000275076">
    <property type="component" value="Unassembled WGS sequence"/>
</dbReference>
<dbReference type="AlphaFoldDB" id="A0A3R9Q0C0"/>
<keyword evidence="1" id="KW-1133">Transmembrane helix</keyword>
<dbReference type="OrthoDB" id="2380880at2"/>
<feature type="transmembrane region" description="Helical" evidence="1">
    <location>
        <begin position="165"/>
        <end position="183"/>
    </location>
</feature>
<feature type="transmembrane region" description="Helical" evidence="1">
    <location>
        <begin position="57"/>
        <end position="80"/>
    </location>
</feature>
<name>A0A3R9Q0C0_9BACI</name>
<dbReference type="RefSeq" id="WP_125559588.1">
    <property type="nucleotide sequence ID" value="NZ_RBVX01000030.1"/>
</dbReference>
<sequence length="184" mass="21060">MDEERKDIIVKEIKYWKDNQLLPEHYCNFLLMLYTEGEEAEDLESAETTEAPSSNKIGLPFGILFLAFVSLSLTFIITYFTSFSLMVQTLSHICLSILVFTMAVYIKKKDLILFHILVSVGALILFLGSTTSVMRFEENDFLLSFTILLNCSVWLMAGFYWKLPYLKWAGGAGIMLAVLFYILT</sequence>
<feature type="transmembrane region" description="Helical" evidence="1">
    <location>
        <begin position="141"/>
        <end position="159"/>
    </location>
</feature>
<protein>
    <submittedName>
        <fullName evidence="2">Uncharacterized protein</fullName>
    </submittedName>
</protein>
<accession>A0A3R9Q0C0</accession>
<feature type="transmembrane region" description="Helical" evidence="1">
    <location>
        <begin position="87"/>
        <end position="106"/>
    </location>
</feature>
<reference evidence="2 3" key="1">
    <citation type="submission" date="2018-10" db="EMBL/GenBank/DDBJ databases">
        <title>Draft genome sequence of Bacillus salarius IM0101, isolated from a hypersaline soil in Inner Mongolia, China.</title>
        <authorList>
            <person name="Yamprayoonswat W."/>
            <person name="Boonvisut S."/>
            <person name="Jumpathong W."/>
            <person name="Sittihan S."/>
            <person name="Ruangsuj P."/>
            <person name="Wanthongcharoen S."/>
            <person name="Thongpramul N."/>
            <person name="Pimmason S."/>
            <person name="Yu B."/>
            <person name="Yasawong M."/>
        </authorList>
    </citation>
    <scope>NUCLEOTIDE SEQUENCE [LARGE SCALE GENOMIC DNA]</scope>
    <source>
        <strain evidence="2 3">IM0101</strain>
    </source>
</reference>
<evidence type="ECO:0000313" key="2">
    <source>
        <dbReference type="EMBL" id="RSL30905.1"/>
    </source>
</evidence>
<organism evidence="2 3">
    <name type="scientific">Salibacterium salarium</name>
    <dbReference type="NCBI Taxonomy" id="284579"/>
    <lineage>
        <taxon>Bacteria</taxon>
        <taxon>Bacillati</taxon>
        <taxon>Bacillota</taxon>
        <taxon>Bacilli</taxon>
        <taxon>Bacillales</taxon>
        <taxon>Bacillaceae</taxon>
    </lineage>
</organism>
<proteinExistence type="predicted"/>
<keyword evidence="1" id="KW-0812">Transmembrane</keyword>
<dbReference type="EMBL" id="RBVX01000030">
    <property type="protein sequence ID" value="RSL30905.1"/>
    <property type="molecule type" value="Genomic_DNA"/>
</dbReference>